<keyword evidence="1" id="KW-0472">Membrane</keyword>
<feature type="transmembrane region" description="Helical" evidence="1">
    <location>
        <begin position="116"/>
        <end position="135"/>
    </location>
</feature>
<dbReference type="EMBL" id="KZ084094">
    <property type="protein sequence ID" value="OSD05083.1"/>
    <property type="molecule type" value="Genomic_DNA"/>
</dbReference>
<evidence type="ECO:0000313" key="3">
    <source>
        <dbReference type="EMBL" id="OSD05083.1"/>
    </source>
</evidence>
<sequence>LLAYDHLLTLSGEIHFVWNRKFSGATVLFVLNRYVNLFSKIVLPISTFWWPNQTDKHTSLLQVRLLNCIGSCRRIEYATVFSALRVYAIWNQDWRPLVVVLLIGISIPVTNMVISFVTHSFAIAVDLLVLALTWIKTYEIKRLSRGLQSNATFSALILRDGELVGMQCPARRLLTSHTLVQEHSTSGAFDVNH</sequence>
<dbReference type="STRING" id="1353009.A0A1Y2IWP0"/>
<evidence type="ECO:0000256" key="1">
    <source>
        <dbReference type="SAM" id="Phobius"/>
    </source>
</evidence>
<reference evidence="3 4" key="1">
    <citation type="journal article" date="2015" name="Biotechnol. Biofuels">
        <title>Enhanced degradation of softwood versus hardwood by the white-rot fungus Pycnoporus coccineus.</title>
        <authorList>
            <person name="Couturier M."/>
            <person name="Navarro D."/>
            <person name="Chevret D."/>
            <person name="Henrissat B."/>
            <person name="Piumi F."/>
            <person name="Ruiz-Duenas F.J."/>
            <person name="Martinez A.T."/>
            <person name="Grigoriev I.V."/>
            <person name="Riley R."/>
            <person name="Lipzen A."/>
            <person name="Berrin J.G."/>
            <person name="Master E.R."/>
            <person name="Rosso M.N."/>
        </authorList>
    </citation>
    <scope>NUCLEOTIDE SEQUENCE [LARGE SCALE GENOMIC DNA]</scope>
    <source>
        <strain evidence="3 4">BRFM310</strain>
    </source>
</reference>
<keyword evidence="4" id="KW-1185">Reference proteome</keyword>
<feature type="non-terminal residue" evidence="3">
    <location>
        <position position="1"/>
    </location>
</feature>
<keyword evidence="1" id="KW-1133">Transmembrane helix</keyword>
<organism evidence="3 4">
    <name type="scientific">Trametes coccinea (strain BRFM310)</name>
    <name type="common">Pycnoporus coccineus</name>
    <dbReference type="NCBI Taxonomy" id="1353009"/>
    <lineage>
        <taxon>Eukaryota</taxon>
        <taxon>Fungi</taxon>
        <taxon>Dikarya</taxon>
        <taxon>Basidiomycota</taxon>
        <taxon>Agaricomycotina</taxon>
        <taxon>Agaricomycetes</taxon>
        <taxon>Polyporales</taxon>
        <taxon>Polyporaceae</taxon>
        <taxon>Trametes</taxon>
    </lineage>
</organism>
<dbReference type="Pfam" id="PF20151">
    <property type="entry name" value="DUF6533"/>
    <property type="match status" value="1"/>
</dbReference>
<accession>A0A1Y2IWP0</accession>
<proteinExistence type="predicted"/>
<dbReference type="Proteomes" id="UP000193067">
    <property type="component" value="Unassembled WGS sequence"/>
</dbReference>
<dbReference type="OrthoDB" id="2804045at2759"/>
<dbReference type="InterPro" id="IPR045340">
    <property type="entry name" value="DUF6533"/>
</dbReference>
<feature type="domain" description="DUF6533" evidence="2">
    <location>
        <begin position="1"/>
        <end position="35"/>
    </location>
</feature>
<evidence type="ECO:0000259" key="2">
    <source>
        <dbReference type="Pfam" id="PF20151"/>
    </source>
</evidence>
<keyword evidence="1" id="KW-0812">Transmembrane</keyword>
<name>A0A1Y2IWP0_TRAC3</name>
<evidence type="ECO:0000313" key="4">
    <source>
        <dbReference type="Proteomes" id="UP000193067"/>
    </source>
</evidence>
<gene>
    <name evidence="3" type="ORF">PYCCODRAFT_1363009</name>
</gene>
<dbReference type="AlphaFoldDB" id="A0A1Y2IWP0"/>
<protein>
    <recommendedName>
        <fullName evidence="2">DUF6533 domain-containing protein</fullName>
    </recommendedName>
</protein>